<keyword evidence="3" id="KW-1185">Reference proteome</keyword>
<dbReference type="Pfam" id="PF01042">
    <property type="entry name" value="Ribonuc_L-PSP"/>
    <property type="match status" value="1"/>
</dbReference>
<dbReference type="InterPro" id="IPR035959">
    <property type="entry name" value="RutC-like_sf"/>
</dbReference>
<accession>A0A545U142</accession>
<reference evidence="2 3" key="1">
    <citation type="submission" date="2019-06" db="EMBL/GenBank/DDBJ databases">
        <title>Whole genome sequence for Rhodospirillaceae sp. R148.</title>
        <authorList>
            <person name="Wang G."/>
        </authorList>
    </citation>
    <scope>NUCLEOTIDE SEQUENCE [LARGE SCALE GENOMIC DNA]</scope>
    <source>
        <strain evidence="2 3">R148</strain>
    </source>
</reference>
<organism evidence="2 3">
    <name type="scientific">Denitrobaculum tricleocarpae</name>
    <dbReference type="NCBI Taxonomy" id="2591009"/>
    <lineage>
        <taxon>Bacteria</taxon>
        <taxon>Pseudomonadati</taxon>
        <taxon>Pseudomonadota</taxon>
        <taxon>Alphaproteobacteria</taxon>
        <taxon>Rhodospirillales</taxon>
        <taxon>Rhodospirillaceae</taxon>
        <taxon>Denitrobaculum</taxon>
    </lineage>
</organism>
<dbReference type="CDD" id="cd00448">
    <property type="entry name" value="YjgF_YER057c_UK114_family"/>
    <property type="match status" value="1"/>
</dbReference>
<dbReference type="InterPro" id="IPR006175">
    <property type="entry name" value="YjgF/YER057c/UK114"/>
</dbReference>
<gene>
    <name evidence="2" type="ORF">FKG95_00745</name>
</gene>
<dbReference type="GO" id="GO:0019239">
    <property type="term" value="F:deaminase activity"/>
    <property type="evidence" value="ECO:0007669"/>
    <property type="project" value="TreeGrafter"/>
</dbReference>
<protein>
    <submittedName>
        <fullName evidence="2">RidA family protein</fullName>
    </submittedName>
</protein>
<name>A0A545U142_9PROT</name>
<comment type="similarity">
    <text evidence="1">Belongs to the RutC family.</text>
</comment>
<dbReference type="Gene3D" id="3.30.1330.40">
    <property type="entry name" value="RutC-like"/>
    <property type="match status" value="1"/>
</dbReference>
<dbReference type="GO" id="GO:0005829">
    <property type="term" value="C:cytosol"/>
    <property type="evidence" value="ECO:0007669"/>
    <property type="project" value="TreeGrafter"/>
</dbReference>
<proteinExistence type="inferred from homology"/>
<dbReference type="EMBL" id="VHSH01000001">
    <property type="protein sequence ID" value="TQV83164.1"/>
    <property type="molecule type" value="Genomic_DNA"/>
</dbReference>
<comment type="caution">
    <text evidence="2">The sequence shown here is derived from an EMBL/GenBank/DDBJ whole genome shotgun (WGS) entry which is preliminary data.</text>
</comment>
<evidence type="ECO:0000256" key="1">
    <source>
        <dbReference type="ARBA" id="ARBA00010552"/>
    </source>
</evidence>
<dbReference type="RefSeq" id="WP_142894169.1">
    <property type="nucleotide sequence ID" value="NZ_ML660052.1"/>
</dbReference>
<dbReference type="Proteomes" id="UP000315252">
    <property type="component" value="Unassembled WGS sequence"/>
</dbReference>
<dbReference type="OrthoDB" id="9799840at2"/>
<evidence type="ECO:0000313" key="2">
    <source>
        <dbReference type="EMBL" id="TQV83164.1"/>
    </source>
</evidence>
<evidence type="ECO:0000313" key="3">
    <source>
        <dbReference type="Proteomes" id="UP000315252"/>
    </source>
</evidence>
<sequence length="129" mass="14406">MLESIINPAAGIYPATGDYVHGLEVRRARRQLFVSGTMGLDIHGNAPPALDEQLELIWQNLRRILTEAQMTTDNIVRVTSYLTKPEFAQKNQEARVRALGNRRVPTTAIVVQTLDPAWLVELEITAVAE</sequence>
<dbReference type="PANTHER" id="PTHR11803:SF58">
    <property type="entry name" value="PROTEIN HMF1-RELATED"/>
    <property type="match status" value="1"/>
</dbReference>
<dbReference type="SUPFAM" id="SSF55298">
    <property type="entry name" value="YjgF-like"/>
    <property type="match status" value="1"/>
</dbReference>
<dbReference type="PANTHER" id="PTHR11803">
    <property type="entry name" value="2-IMINOBUTANOATE/2-IMINOPROPANOATE DEAMINASE RIDA"/>
    <property type="match status" value="1"/>
</dbReference>
<dbReference type="AlphaFoldDB" id="A0A545U142"/>